<dbReference type="Proteomes" id="UP000184144">
    <property type="component" value="Unassembled WGS sequence"/>
</dbReference>
<keyword evidence="2" id="KW-1185">Reference proteome</keyword>
<sequence>MLHVVLTFVGDKCHVPLASQLEYYGLMRKILIVPLLLLSACASPRETCMQDAVKDLRIVQALIADTQATIDRGYAIQTETRTVIYTNFCVGTGIGGDGRFSFCNYPQPVTTKKPVAVDLDQERRKLRSLKAKETELKRESLLQQQRCELEFPEAS</sequence>
<proteinExistence type="predicted"/>
<organism evidence="1 2">
    <name type="scientific">Litoreibacter ascidiaceicola</name>
    <dbReference type="NCBI Taxonomy" id="1486859"/>
    <lineage>
        <taxon>Bacteria</taxon>
        <taxon>Pseudomonadati</taxon>
        <taxon>Pseudomonadota</taxon>
        <taxon>Alphaproteobacteria</taxon>
        <taxon>Rhodobacterales</taxon>
        <taxon>Roseobacteraceae</taxon>
        <taxon>Litoreibacter</taxon>
    </lineage>
</organism>
<protein>
    <submittedName>
        <fullName evidence="1">Uncharacterized protein</fullName>
    </submittedName>
</protein>
<name>A0A1M5D8C3_9RHOB</name>
<gene>
    <name evidence="1" type="ORF">SAMN05444273_108132</name>
</gene>
<dbReference type="AlphaFoldDB" id="A0A1M5D8C3"/>
<accession>A0A1M5D8C3</accession>
<dbReference type="STRING" id="1486859.SAMN05444273_108132"/>
<reference evidence="2" key="1">
    <citation type="submission" date="2016-11" db="EMBL/GenBank/DDBJ databases">
        <authorList>
            <person name="Varghese N."/>
            <person name="Submissions S."/>
        </authorList>
    </citation>
    <scope>NUCLEOTIDE SEQUENCE [LARGE SCALE GENOMIC DNA]</scope>
    <source>
        <strain evidence="2">DSM 100566</strain>
    </source>
</reference>
<dbReference type="EMBL" id="FQUV01000008">
    <property type="protein sequence ID" value="SHF63125.1"/>
    <property type="molecule type" value="Genomic_DNA"/>
</dbReference>
<evidence type="ECO:0000313" key="1">
    <source>
        <dbReference type="EMBL" id="SHF63125.1"/>
    </source>
</evidence>
<evidence type="ECO:0000313" key="2">
    <source>
        <dbReference type="Proteomes" id="UP000184144"/>
    </source>
</evidence>